<dbReference type="Pfam" id="PF00117">
    <property type="entry name" value="GATase"/>
    <property type="match status" value="1"/>
</dbReference>
<dbReference type="InterPro" id="IPR029062">
    <property type="entry name" value="Class_I_gatase-like"/>
</dbReference>
<dbReference type="AlphaFoldDB" id="A0A8A4ZL77"/>
<organism evidence="2 3">
    <name type="scientific">Pengzhenrongella sicca</name>
    <dbReference type="NCBI Taxonomy" id="2819238"/>
    <lineage>
        <taxon>Bacteria</taxon>
        <taxon>Bacillati</taxon>
        <taxon>Actinomycetota</taxon>
        <taxon>Actinomycetes</taxon>
        <taxon>Micrococcales</taxon>
        <taxon>Pengzhenrongella</taxon>
    </lineage>
</organism>
<dbReference type="InterPro" id="IPR017926">
    <property type="entry name" value="GATASE"/>
</dbReference>
<dbReference type="EMBL" id="CP071868">
    <property type="protein sequence ID" value="QTE31267.1"/>
    <property type="molecule type" value="Genomic_DNA"/>
</dbReference>
<dbReference type="PANTHER" id="PTHR42695">
    <property type="entry name" value="GLUTAMINE AMIDOTRANSFERASE YLR126C-RELATED"/>
    <property type="match status" value="1"/>
</dbReference>
<accession>A0A8A4ZL77</accession>
<dbReference type="Proteomes" id="UP000663937">
    <property type="component" value="Chromosome"/>
</dbReference>
<dbReference type="CDD" id="cd01741">
    <property type="entry name" value="GATase1_1"/>
    <property type="match status" value="1"/>
</dbReference>
<gene>
    <name evidence="2" type="ORF">J4E96_02050</name>
</gene>
<dbReference type="PROSITE" id="PS51273">
    <property type="entry name" value="GATASE_TYPE_1"/>
    <property type="match status" value="1"/>
</dbReference>
<protein>
    <submittedName>
        <fullName evidence="2">Type 1 glutamine amidotransferase</fullName>
    </submittedName>
</protein>
<evidence type="ECO:0000313" key="3">
    <source>
        <dbReference type="Proteomes" id="UP000663937"/>
    </source>
</evidence>
<dbReference type="KEGG" id="psic:J4E96_02050"/>
<keyword evidence="3" id="KW-1185">Reference proteome</keyword>
<dbReference type="Gene3D" id="3.40.50.880">
    <property type="match status" value="1"/>
</dbReference>
<feature type="domain" description="Glutamine amidotransferase" evidence="1">
    <location>
        <begin position="45"/>
        <end position="187"/>
    </location>
</feature>
<name>A0A8A4ZL77_9MICO</name>
<dbReference type="GO" id="GO:0005829">
    <property type="term" value="C:cytosol"/>
    <property type="evidence" value="ECO:0007669"/>
    <property type="project" value="TreeGrafter"/>
</dbReference>
<sequence length="234" mass="24029">MTVIQHDEDVDLDRFAEWLAPARLTVVRAWAGDQLPADPAAVGAGLVVLGGHMNALADDVAPWLPATRALLAACVAAGTPTLGICLGAQLLAVACGGRLQVAAPPGREAGVARIHWRPEAAGDPVLGALVGPARPRSTPLPSMHADAVVGLPPRAAWLGSSDMYPYQAFRIGSAWGVQFHPEASARTLQAWAAQYDDVDAAAVRAEYAAAEPEIAAAGRAIAEGFAAVAAGSVR</sequence>
<keyword evidence="2" id="KW-0315">Glutamine amidotransferase</keyword>
<evidence type="ECO:0000259" key="1">
    <source>
        <dbReference type="Pfam" id="PF00117"/>
    </source>
</evidence>
<reference evidence="2" key="1">
    <citation type="submission" date="2021-03" db="EMBL/GenBank/DDBJ databases">
        <title>Pengzhenrongella sicca gen. nov., sp. nov., a new member of suborder Micrococcineae isolated from High-Arctic tundra soil.</title>
        <authorList>
            <person name="Peng F."/>
        </authorList>
    </citation>
    <scope>NUCLEOTIDE SEQUENCE</scope>
    <source>
        <strain evidence="2">LRZ-2</strain>
    </source>
</reference>
<dbReference type="SUPFAM" id="SSF52317">
    <property type="entry name" value="Class I glutamine amidotransferase-like"/>
    <property type="match status" value="1"/>
</dbReference>
<dbReference type="InterPro" id="IPR044992">
    <property type="entry name" value="ChyE-like"/>
</dbReference>
<evidence type="ECO:0000313" key="2">
    <source>
        <dbReference type="EMBL" id="QTE31267.1"/>
    </source>
</evidence>
<dbReference type="PANTHER" id="PTHR42695:SF5">
    <property type="entry name" value="GLUTAMINE AMIDOTRANSFERASE YLR126C-RELATED"/>
    <property type="match status" value="1"/>
</dbReference>
<proteinExistence type="predicted"/>